<dbReference type="AlphaFoldDB" id="A0AAD4FI12"/>
<name>A0AAD4FI12_9PLEO</name>
<protein>
    <submittedName>
        <fullName evidence="2">Uncharacterized protein</fullName>
    </submittedName>
</protein>
<gene>
    <name evidence="2" type="ORF">G6011_08084</name>
</gene>
<evidence type="ECO:0000313" key="2">
    <source>
        <dbReference type="EMBL" id="KAG9189996.1"/>
    </source>
</evidence>
<dbReference type="EMBL" id="JAANER010000004">
    <property type="protein sequence ID" value="KAG9189996.1"/>
    <property type="molecule type" value="Genomic_DNA"/>
</dbReference>
<evidence type="ECO:0000313" key="3">
    <source>
        <dbReference type="Proteomes" id="UP001199106"/>
    </source>
</evidence>
<keyword evidence="3" id="KW-1185">Reference proteome</keyword>
<proteinExistence type="predicted"/>
<sequence length="207" mass="23374">MDRAALCETAPFASGRSACAERTDTIELVRPEHSVSFDAHSTRTCDTPEQIMERVGGRHVIPYPEEDGWREGLDWRDELDNEELTTPDYHKNLEACWDKEFESFAGRRDRAPNADKDTLPGGTEKPNALAQTDVGRHATPQAKVATALYPCLDWFSLTHLFPATTAARAPSFPPVGRTPQWLLEQVYNKIDMTQDRVWTMTYHAPLS</sequence>
<organism evidence="2 3">
    <name type="scientific">Alternaria panax</name>
    <dbReference type="NCBI Taxonomy" id="48097"/>
    <lineage>
        <taxon>Eukaryota</taxon>
        <taxon>Fungi</taxon>
        <taxon>Dikarya</taxon>
        <taxon>Ascomycota</taxon>
        <taxon>Pezizomycotina</taxon>
        <taxon>Dothideomycetes</taxon>
        <taxon>Pleosporomycetidae</taxon>
        <taxon>Pleosporales</taxon>
        <taxon>Pleosporineae</taxon>
        <taxon>Pleosporaceae</taxon>
        <taxon>Alternaria</taxon>
        <taxon>Alternaria sect. Panax</taxon>
    </lineage>
</organism>
<evidence type="ECO:0000256" key="1">
    <source>
        <dbReference type="SAM" id="MobiDB-lite"/>
    </source>
</evidence>
<comment type="caution">
    <text evidence="2">The sequence shown here is derived from an EMBL/GenBank/DDBJ whole genome shotgun (WGS) entry which is preliminary data.</text>
</comment>
<accession>A0AAD4FI12</accession>
<feature type="region of interest" description="Disordered" evidence="1">
    <location>
        <begin position="107"/>
        <end position="128"/>
    </location>
</feature>
<dbReference type="Proteomes" id="UP001199106">
    <property type="component" value="Unassembled WGS sequence"/>
</dbReference>
<feature type="compositionally biased region" description="Basic and acidic residues" evidence="1">
    <location>
        <begin position="107"/>
        <end position="118"/>
    </location>
</feature>
<reference evidence="2" key="1">
    <citation type="submission" date="2021-07" db="EMBL/GenBank/DDBJ databases">
        <title>Genome Resource of American Ginseng Black Spot Pathogen Alternaria panax.</title>
        <authorList>
            <person name="Qiu C."/>
            <person name="Wang W."/>
            <person name="Liu Z."/>
        </authorList>
    </citation>
    <scope>NUCLEOTIDE SEQUENCE</scope>
    <source>
        <strain evidence="2">BNCC115425</strain>
    </source>
</reference>